<dbReference type="InterPro" id="IPR039445">
    <property type="entry name" value="DauR-like_HTH"/>
</dbReference>
<evidence type="ECO:0000259" key="2">
    <source>
        <dbReference type="Pfam" id="PF13309"/>
    </source>
</evidence>
<feature type="domain" description="Transcriptional regulator DauR-like HTH" evidence="2">
    <location>
        <begin position="146"/>
        <end position="206"/>
    </location>
</feature>
<dbReference type="Pfam" id="PF08348">
    <property type="entry name" value="PAS_6"/>
    <property type="match status" value="1"/>
</dbReference>
<evidence type="ECO:0000313" key="4">
    <source>
        <dbReference type="Proteomes" id="UP000622653"/>
    </source>
</evidence>
<proteinExistence type="predicted"/>
<dbReference type="PANTHER" id="PTHR35568:SF1">
    <property type="entry name" value="TRANSCRIPTIONAL REGULATOR DAUR"/>
    <property type="match status" value="1"/>
</dbReference>
<name>A0A8J7G2E0_9BACL</name>
<keyword evidence="4" id="KW-1185">Reference proteome</keyword>
<accession>A0A8J7G2E0</accession>
<dbReference type="PANTHER" id="PTHR35568">
    <property type="entry name" value="TRANSCRIPTIONAL REGULATOR DAUR"/>
    <property type="match status" value="1"/>
</dbReference>
<dbReference type="AlphaFoldDB" id="A0A8J7G2E0"/>
<dbReference type="EMBL" id="JADKPV010000001">
    <property type="protein sequence ID" value="MBF4500890.1"/>
    <property type="molecule type" value="Genomic_DNA"/>
</dbReference>
<dbReference type="Proteomes" id="UP000622653">
    <property type="component" value="Unassembled WGS sequence"/>
</dbReference>
<dbReference type="InterPro" id="IPR039446">
    <property type="entry name" value="DauR-like"/>
</dbReference>
<dbReference type="Pfam" id="PF13309">
    <property type="entry name" value="HTH_22"/>
    <property type="match status" value="1"/>
</dbReference>
<protein>
    <submittedName>
        <fullName evidence="3">PAS domain-containing protein</fullName>
    </submittedName>
</protein>
<dbReference type="RefSeq" id="WP_194562304.1">
    <property type="nucleotide sequence ID" value="NZ_JADKPV010000001.1"/>
</dbReference>
<feature type="domain" description="YheO-like" evidence="1">
    <location>
        <begin position="8"/>
        <end position="117"/>
    </location>
</feature>
<comment type="caution">
    <text evidence="3">The sequence shown here is derived from an EMBL/GenBank/DDBJ whole genome shotgun (WGS) entry which is preliminary data.</text>
</comment>
<organism evidence="3 4">
    <name type="scientific">Savagea serpentis</name>
    <dbReference type="NCBI Taxonomy" id="2785297"/>
    <lineage>
        <taxon>Bacteria</taxon>
        <taxon>Bacillati</taxon>
        <taxon>Bacillota</taxon>
        <taxon>Bacilli</taxon>
        <taxon>Bacillales</taxon>
        <taxon>Caryophanaceae</taxon>
        <taxon>Savagea</taxon>
    </lineage>
</organism>
<reference evidence="3" key="1">
    <citation type="submission" date="2020-11" db="EMBL/GenBank/DDBJ databases">
        <title>Multidrug resistant novel bacterium Savagea serpentis sp. nov., isolated from the scats of a vine snake (Ahaetulla nasuta).</title>
        <authorList>
            <person name="Venkata Ramana V."/>
            <person name="Vikas Patil S."/>
            <person name="Yogita Lugani V."/>
        </authorList>
    </citation>
    <scope>NUCLEOTIDE SEQUENCE</scope>
    <source>
        <strain evidence="3">SN6</strain>
    </source>
</reference>
<gene>
    <name evidence="3" type="ORF">IRY55_05875</name>
</gene>
<dbReference type="InterPro" id="IPR013559">
    <property type="entry name" value="YheO"/>
</dbReference>
<sequence>MKLKPYFEPYIKTGDAIYEIFGDDCEVVIHDLENLHEAVVYLRGNVTGRKLGAPVTDFILKEMKKAPDQIQDINGMITTAQNGKKIKTSIVFIRDENENIVGVFGINFDLTTAIQWQASLDQLLKTKDGDANVQEQYGNTIDEVFENIIDQTFREMDIHPPIRSKEQRQQLVRLLDQKGVFLIKNSTDRVAEILNVSKQTIYNDLDHK</sequence>
<evidence type="ECO:0000259" key="1">
    <source>
        <dbReference type="Pfam" id="PF08348"/>
    </source>
</evidence>
<evidence type="ECO:0000313" key="3">
    <source>
        <dbReference type="EMBL" id="MBF4500890.1"/>
    </source>
</evidence>